<feature type="repeat" description="PPR" evidence="4">
    <location>
        <begin position="561"/>
        <end position="595"/>
    </location>
</feature>
<dbReference type="Gene3D" id="1.25.40.10">
    <property type="entry name" value="Tetratricopeptide repeat domain"/>
    <property type="match status" value="6"/>
</dbReference>
<feature type="repeat" description="PPR" evidence="4">
    <location>
        <begin position="259"/>
        <end position="293"/>
    </location>
</feature>
<evidence type="ECO:0000313" key="6">
    <source>
        <dbReference type="Proteomes" id="UP000306102"/>
    </source>
</evidence>
<dbReference type="PROSITE" id="PS51375">
    <property type="entry name" value="PPR"/>
    <property type="match status" value="6"/>
</dbReference>
<dbReference type="Pfam" id="PF01535">
    <property type="entry name" value="PPR"/>
    <property type="match status" value="2"/>
</dbReference>
<evidence type="ECO:0000256" key="3">
    <source>
        <dbReference type="ARBA" id="ARBA00061659"/>
    </source>
</evidence>
<evidence type="ECO:0000256" key="4">
    <source>
        <dbReference type="PROSITE-ProRule" id="PRU00708"/>
    </source>
</evidence>
<dbReference type="FunFam" id="1.25.40.10:FF:000201">
    <property type="entry name" value="Pentatricopeptide repeat-containing protein mitochondrial"/>
    <property type="match status" value="1"/>
</dbReference>
<dbReference type="GO" id="GO:0003729">
    <property type="term" value="F:mRNA binding"/>
    <property type="evidence" value="ECO:0007669"/>
    <property type="project" value="UniProtKB-ARBA"/>
</dbReference>
<dbReference type="InterPro" id="IPR046848">
    <property type="entry name" value="E_motif"/>
</dbReference>
<dbReference type="FunFam" id="1.25.40.10:FF:001325">
    <property type="entry name" value="Tetratricopeptide repeat (TPR)-like superfamily protein"/>
    <property type="match status" value="1"/>
</dbReference>
<evidence type="ECO:0008006" key="7">
    <source>
        <dbReference type="Google" id="ProtNLM"/>
    </source>
</evidence>
<evidence type="ECO:0000256" key="2">
    <source>
        <dbReference type="ARBA" id="ARBA00022737"/>
    </source>
</evidence>
<proteinExistence type="inferred from homology"/>
<dbReference type="InterPro" id="IPR002885">
    <property type="entry name" value="PPR_rpt"/>
</dbReference>
<dbReference type="InterPro" id="IPR046960">
    <property type="entry name" value="PPR_At4g14850-like_plant"/>
</dbReference>
<dbReference type="Proteomes" id="UP000306102">
    <property type="component" value="Unassembled WGS sequence"/>
</dbReference>
<sequence length="870" mass="97343">MGFPAPIFRGLIYPIPTIYTVSRPLWVSLCSCSSFCAALNVIREPKQLSTDSALDDFENPQFQLHIGFEEIPTRSSSTPDWPERNARNRMERLKGYSEKLGECALKASLNEGKAIHGQVIKNGIDPDMHLWVSLINFYAKCHVFNFARQVLDEMPERDVVSWTALISGLVADGYGNDCIPLFSEMRNEGIRPNEFSLATCLKAGSICLDLQFGKQVHAEVIKLGFFSDIYVGSALVDLFAKCGEMECADKVFFCLPKQNDVSWNALLNGYAQMGDEENVLKMFCGMMKSKMKFSKFTLSTALKGFANSGNLGAGRVVHSMAIKIGCELDEFVSCTLVDMYSKCELADDALKVFMRIKNPHKVAWAAMIACFDQQGQKLEAAKLFHLMRKTGLRPNQFTLASIVRTAIDFTPHYGESIHACVYKYGFEYEILLRNALITMYMKIGSVDDGFRVFDTMTDRDVVSWNALLSGFHDNESFDQGPKIFNQMLVEGFKPDIYTFISILRCCSSLWNASFGKQVHAHIIKESLNGHSHVGTALISMYTNSGCLEDAGVIFNRLHKKDLLTWTVICSGYAQNDEGDKVVNCFNQMRQEGLKPNEFTLSSCLGGCSNLATLETGKQFHSLALKVGVSGGTYVASALVDMYVKCRSIEDAETIFKDMIERNPVSWNTIICGYSQHGKGEKALQAFQLMLDEGCVPDEVTFIGILSACSHKGLVEEGKKHFDSLNKVYGITPAIEHHACMVNILSRAGKFHEVENFIEEMKLTRNTLIWETVLWASKLHGNVEFGQKAAEKLFELEPEMDYNYILLSDIFATKGRWDDVAKVRALMSNRGIKKEPGCSWVKIDSQAHIFFAQDGSDLKIKEICLQMGALT</sequence>
<comment type="caution">
    <text evidence="5">The sequence shown here is derived from an EMBL/GenBank/DDBJ whole genome shotgun (WGS) entry which is preliminary data.</text>
</comment>
<feature type="repeat" description="PPR" evidence="4">
    <location>
        <begin position="360"/>
        <end position="394"/>
    </location>
</feature>
<dbReference type="EMBL" id="SDRB02003023">
    <property type="protein sequence ID" value="THG18502.1"/>
    <property type="molecule type" value="Genomic_DNA"/>
</dbReference>
<name>A0A4S4EQ46_CAMSN</name>
<comment type="similarity">
    <text evidence="1">Belongs to the PPR family. PCMP-H subfamily.</text>
</comment>
<evidence type="ECO:0000256" key="1">
    <source>
        <dbReference type="ARBA" id="ARBA00006643"/>
    </source>
</evidence>
<protein>
    <recommendedName>
        <fullName evidence="7">Pentatricopeptide repeat-containing protein</fullName>
    </recommendedName>
</protein>
<gene>
    <name evidence="5" type="ORF">TEA_022715</name>
</gene>
<dbReference type="PANTHER" id="PTHR24015">
    <property type="entry name" value="OS07G0578800 PROTEIN-RELATED"/>
    <property type="match status" value="1"/>
</dbReference>
<feature type="repeat" description="PPR" evidence="4">
    <location>
        <begin position="662"/>
        <end position="696"/>
    </location>
</feature>
<dbReference type="GO" id="GO:0009451">
    <property type="term" value="P:RNA modification"/>
    <property type="evidence" value="ECO:0007669"/>
    <property type="project" value="InterPro"/>
</dbReference>
<feature type="repeat" description="PPR" evidence="4">
    <location>
        <begin position="158"/>
        <end position="192"/>
    </location>
</feature>
<keyword evidence="2" id="KW-0677">Repeat</keyword>
<keyword evidence="6" id="KW-1185">Reference proteome</keyword>
<accession>A0A4S4EQ46</accession>
<dbReference type="NCBIfam" id="TIGR00756">
    <property type="entry name" value="PPR"/>
    <property type="match status" value="6"/>
</dbReference>
<reference evidence="5 6" key="1">
    <citation type="journal article" date="2018" name="Proc. Natl. Acad. Sci. U.S.A.">
        <title>Draft genome sequence of Camellia sinensis var. sinensis provides insights into the evolution of the tea genome and tea quality.</title>
        <authorList>
            <person name="Wei C."/>
            <person name="Yang H."/>
            <person name="Wang S."/>
            <person name="Zhao J."/>
            <person name="Liu C."/>
            <person name="Gao L."/>
            <person name="Xia E."/>
            <person name="Lu Y."/>
            <person name="Tai Y."/>
            <person name="She G."/>
            <person name="Sun J."/>
            <person name="Cao H."/>
            <person name="Tong W."/>
            <person name="Gao Q."/>
            <person name="Li Y."/>
            <person name="Deng W."/>
            <person name="Jiang X."/>
            <person name="Wang W."/>
            <person name="Chen Q."/>
            <person name="Zhang S."/>
            <person name="Li H."/>
            <person name="Wu J."/>
            <person name="Wang P."/>
            <person name="Li P."/>
            <person name="Shi C."/>
            <person name="Zheng F."/>
            <person name="Jian J."/>
            <person name="Huang B."/>
            <person name="Shan D."/>
            <person name="Shi M."/>
            <person name="Fang C."/>
            <person name="Yue Y."/>
            <person name="Li F."/>
            <person name="Li D."/>
            <person name="Wei S."/>
            <person name="Han B."/>
            <person name="Jiang C."/>
            <person name="Yin Y."/>
            <person name="Xia T."/>
            <person name="Zhang Z."/>
            <person name="Bennetzen J.L."/>
            <person name="Zhao S."/>
            <person name="Wan X."/>
        </authorList>
    </citation>
    <scope>NUCLEOTIDE SEQUENCE [LARGE SCALE GENOMIC DNA]</scope>
    <source>
        <strain evidence="6">cv. Shuchazao</strain>
        <tissue evidence="5">Leaf</tissue>
    </source>
</reference>
<feature type="repeat" description="PPR" evidence="4">
    <location>
        <begin position="460"/>
        <end position="494"/>
    </location>
</feature>
<dbReference type="FunFam" id="1.25.40.10:FF:000196">
    <property type="entry name" value="Pentatricopeptide repeat-containing protein At4g14850"/>
    <property type="match status" value="1"/>
</dbReference>
<dbReference type="Pfam" id="PF20431">
    <property type="entry name" value="E_motif"/>
    <property type="match status" value="1"/>
</dbReference>
<dbReference type="InterPro" id="IPR011990">
    <property type="entry name" value="TPR-like_helical_dom_sf"/>
</dbReference>
<dbReference type="Pfam" id="PF13041">
    <property type="entry name" value="PPR_2"/>
    <property type="match status" value="5"/>
</dbReference>
<dbReference type="FunFam" id="1.25.40.10:FF:000090">
    <property type="entry name" value="Pentatricopeptide repeat-containing protein, chloroplastic"/>
    <property type="match status" value="1"/>
</dbReference>
<dbReference type="FunFam" id="1.25.40.10:FF:000073">
    <property type="entry name" value="Pentatricopeptide repeat-containing protein chloroplastic"/>
    <property type="match status" value="1"/>
</dbReference>
<evidence type="ECO:0000313" key="5">
    <source>
        <dbReference type="EMBL" id="THG18502.1"/>
    </source>
</evidence>
<dbReference type="PANTHER" id="PTHR24015:SF1767">
    <property type="entry name" value="OS01G0600400 PROTEIN"/>
    <property type="match status" value="1"/>
</dbReference>
<organism evidence="5 6">
    <name type="scientific">Camellia sinensis var. sinensis</name>
    <name type="common">China tea</name>
    <dbReference type="NCBI Taxonomy" id="542762"/>
    <lineage>
        <taxon>Eukaryota</taxon>
        <taxon>Viridiplantae</taxon>
        <taxon>Streptophyta</taxon>
        <taxon>Embryophyta</taxon>
        <taxon>Tracheophyta</taxon>
        <taxon>Spermatophyta</taxon>
        <taxon>Magnoliopsida</taxon>
        <taxon>eudicotyledons</taxon>
        <taxon>Gunneridae</taxon>
        <taxon>Pentapetalae</taxon>
        <taxon>asterids</taxon>
        <taxon>Ericales</taxon>
        <taxon>Theaceae</taxon>
        <taxon>Camellia</taxon>
    </lineage>
</organism>
<comment type="similarity">
    <text evidence="3">Belongs to the PPR family. PCMP-E subfamily.</text>
</comment>
<dbReference type="AlphaFoldDB" id="A0A4S4EQ46"/>